<evidence type="ECO:0000256" key="2">
    <source>
        <dbReference type="ARBA" id="ARBA00006678"/>
    </source>
</evidence>
<keyword evidence="3" id="KW-0698">rRNA processing</keyword>
<sequence length="206" mass="22950">MHASLHECTRSDGSCLLHHGNSSYLAAVSGPRACRMNKRDFAKVKIDTSFRLKELHVFDRKVNYLLRNVIQQAVTKKPFPRQLISCNVQEIEGNNASVATAINAMCLALLDATVPLHFMFCGVHISVGSEKKQPKVEPECSFLFVFKNSLFTGGELIGSTNRGTFTMAAYEQALEKAKESALEIFDFYRQVLDKNLGNILAYGSRV</sequence>
<evidence type="ECO:0000256" key="3">
    <source>
        <dbReference type="ARBA" id="ARBA00022552"/>
    </source>
</evidence>
<evidence type="ECO:0000256" key="5">
    <source>
        <dbReference type="ARBA" id="ARBA00023242"/>
    </source>
</evidence>
<reference evidence="7 8" key="1">
    <citation type="journal article" date="2015" name="Genome Biol.">
        <title>Comparative genomics of Steinernema reveals deeply conserved gene regulatory networks.</title>
        <authorList>
            <person name="Dillman A.R."/>
            <person name="Macchietto M."/>
            <person name="Porter C.F."/>
            <person name="Rogers A."/>
            <person name="Williams B."/>
            <person name="Antoshechkin I."/>
            <person name="Lee M.M."/>
            <person name="Goodwin Z."/>
            <person name="Lu X."/>
            <person name="Lewis E.E."/>
            <person name="Goodrich-Blair H."/>
            <person name="Stock S.P."/>
            <person name="Adams B.J."/>
            <person name="Sternberg P.W."/>
            <person name="Mortazavi A."/>
        </authorList>
    </citation>
    <scope>NUCLEOTIDE SEQUENCE [LARGE SCALE GENOMIC DNA]</scope>
    <source>
        <strain evidence="7 8">ALL</strain>
    </source>
</reference>
<proteinExistence type="inferred from homology"/>
<evidence type="ECO:0000313" key="8">
    <source>
        <dbReference type="Proteomes" id="UP000298663"/>
    </source>
</evidence>
<keyword evidence="8" id="KW-1185">Reference proteome</keyword>
<accession>A0A4U5N270</accession>
<dbReference type="Pfam" id="PF01138">
    <property type="entry name" value="RNase_PH"/>
    <property type="match status" value="1"/>
</dbReference>
<dbReference type="GO" id="GO:0003723">
    <property type="term" value="F:RNA binding"/>
    <property type="evidence" value="ECO:0007669"/>
    <property type="project" value="TreeGrafter"/>
</dbReference>
<feature type="domain" description="Exoribonuclease phosphorolytic" evidence="6">
    <location>
        <begin position="9"/>
        <end position="115"/>
    </location>
</feature>
<dbReference type="GO" id="GO:0005730">
    <property type="term" value="C:nucleolus"/>
    <property type="evidence" value="ECO:0007669"/>
    <property type="project" value="TreeGrafter"/>
</dbReference>
<dbReference type="InterPro" id="IPR050080">
    <property type="entry name" value="RNase_PH"/>
</dbReference>
<evidence type="ECO:0000256" key="4">
    <source>
        <dbReference type="ARBA" id="ARBA00022835"/>
    </source>
</evidence>
<dbReference type="SUPFAM" id="SSF55666">
    <property type="entry name" value="Ribonuclease PH domain 2-like"/>
    <property type="match status" value="1"/>
</dbReference>
<keyword evidence="4" id="KW-0271">Exosome</keyword>
<dbReference type="Gene3D" id="3.30.230.70">
    <property type="entry name" value="GHMP Kinase, N-terminal domain"/>
    <property type="match status" value="1"/>
</dbReference>
<dbReference type="GO" id="GO:0000176">
    <property type="term" value="C:nuclear exosome (RNase complex)"/>
    <property type="evidence" value="ECO:0007669"/>
    <property type="project" value="TreeGrafter"/>
</dbReference>
<comment type="subcellular location">
    <subcellularLocation>
        <location evidence="1">Nucleus</location>
    </subcellularLocation>
</comment>
<dbReference type="InterPro" id="IPR001247">
    <property type="entry name" value="ExoRNase_PH_dom1"/>
</dbReference>
<dbReference type="GO" id="GO:0006364">
    <property type="term" value="P:rRNA processing"/>
    <property type="evidence" value="ECO:0007669"/>
    <property type="project" value="UniProtKB-KW"/>
</dbReference>
<dbReference type="InterPro" id="IPR020568">
    <property type="entry name" value="Ribosomal_Su5_D2-typ_SF"/>
</dbReference>
<evidence type="ECO:0000256" key="1">
    <source>
        <dbReference type="ARBA" id="ARBA00004123"/>
    </source>
</evidence>
<dbReference type="Proteomes" id="UP000298663">
    <property type="component" value="Unassembled WGS sequence"/>
</dbReference>
<dbReference type="PANTHER" id="PTHR11953:SF1">
    <property type="entry name" value="EXOSOME COMPLEX COMPONENT RRP46"/>
    <property type="match status" value="1"/>
</dbReference>
<dbReference type="GO" id="GO:0000177">
    <property type="term" value="C:cytoplasmic exosome (RNase complex)"/>
    <property type="evidence" value="ECO:0007669"/>
    <property type="project" value="TreeGrafter"/>
</dbReference>
<dbReference type="EMBL" id="AZBU02000005">
    <property type="protein sequence ID" value="TKR76476.1"/>
    <property type="molecule type" value="Genomic_DNA"/>
</dbReference>
<dbReference type="PANTHER" id="PTHR11953">
    <property type="entry name" value="EXOSOME COMPLEX COMPONENT"/>
    <property type="match status" value="1"/>
</dbReference>
<dbReference type="GO" id="GO:0016075">
    <property type="term" value="P:rRNA catabolic process"/>
    <property type="evidence" value="ECO:0007669"/>
    <property type="project" value="TreeGrafter"/>
</dbReference>
<comment type="similarity">
    <text evidence="2">Belongs to the RNase PH family.</text>
</comment>
<dbReference type="GO" id="GO:0071028">
    <property type="term" value="P:nuclear mRNA surveillance"/>
    <property type="evidence" value="ECO:0007669"/>
    <property type="project" value="TreeGrafter"/>
</dbReference>
<dbReference type="SUPFAM" id="SSF54211">
    <property type="entry name" value="Ribosomal protein S5 domain 2-like"/>
    <property type="match status" value="1"/>
</dbReference>
<organism evidence="7 8">
    <name type="scientific">Steinernema carpocapsae</name>
    <name type="common">Entomopathogenic nematode</name>
    <dbReference type="NCBI Taxonomy" id="34508"/>
    <lineage>
        <taxon>Eukaryota</taxon>
        <taxon>Metazoa</taxon>
        <taxon>Ecdysozoa</taxon>
        <taxon>Nematoda</taxon>
        <taxon>Chromadorea</taxon>
        <taxon>Rhabditida</taxon>
        <taxon>Tylenchina</taxon>
        <taxon>Panagrolaimomorpha</taxon>
        <taxon>Strongyloidoidea</taxon>
        <taxon>Steinernematidae</taxon>
        <taxon>Steinernema</taxon>
    </lineage>
</organism>
<dbReference type="InterPro" id="IPR036345">
    <property type="entry name" value="ExoRNase_PH_dom2_sf"/>
</dbReference>
<dbReference type="InterPro" id="IPR027408">
    <property type="entry name" value="PNPase/RNase_PH_dom_sf"/>
</dbReference>
<evidence type="ECO:0000313" key="7">
    <source>
        <dbReference type="EMBL" id="TKR76476.1"/>
    </source>
</evidence>
<name>A0A4U5N270_STECR</name>
<dbReference type="GO" id="GO:0071051">
    <property type="term" value="P:poly(A)-dependent snoRNA 3'-end processing"/>
    <property type="evidence" value="ECO:0007669"/>
    <property type="project" value="TreeGrafter"/>
</dbReference>
<keyword evidence="5" id="KW-0539">Nucleus</keyword>
<comment type="caution">
    <text evidence="7">The sequence shown here is derived from an EMBL/GenBank/DDBJ whole genome shotgun (WGS) entry which is preliminary data.</text>
</comment>
<evidence type="ECO:0000259" key="6">
    <source>
        <dbReference type="Pfam" id="PF01138"/>
    </source>
</evidence>
<dbReference type="GO" id="GO:0034475">
    <property type="term" value="P:U4 snRNA 3'-end processing"/>
    <property type="evidence" value="ECO:0007669"/>
    <property type="project" value="TreeGrafter"/>
</dbReference>
<protein>
    <recommendedName>
        <fullName evidence="6">Exoribonuclease phosphorolytic domain-containing protein</fullName>
    </recommendedName>
</protein>
<gene>
    <name evidence="7" type="ORF">L596_017606</name>
</gene>
<dbReference type="OrthoDB" id="27298at2759"/>
<reference evidence="7 8" key="2">
    <citation type="journal article" date="2019" name="G3 (Bethesda)">
        <title>Hybrid Assembly of the Genome of the Entomopathogenic Nematode Steinernema carpocapsae Identifies the X-Chromosome.</title>
        <authorList>
            <person name="Serra L."/>
            <person name="Macchietto M."/>
            <person name="Macias-Munoz A."/>
            <person name="McGill C.J."/>
            <person name="Rodriguez I.M."/>
            <person name="Rodriguez B."/>
            <person name="Murad R."/>
            <person name="Mortazavi A."/>
        </authorList>
    </citation>
    <scope>NUCLEOTIDE SEQUENCE [LARGE SCALE GENOMIC DNA]</scope>
    <source>
        <strain evidence="7 8">ALL</strain>
    </source>
</reference>
<dbReference type="STRING" id="34508.A0A4U5N270"/>
<dbReference type="AlphaFoldDB" id="A0A4U5N270"/>